<feature type="coiled-coil region" evidence="19">
    <location>
        <begin position="324"/>
        <end position="381"/>
    </location>
</feature>
<dbReference type="Gene3D" id="3.40.50.300">
    <property type="entry name" value="P-loop containing nucleotide triphosphate hydrolases"/>
    <property type="match status" value="2"/>
</dbReference>
<dbReference type="GO" id="GO:0000794">
    <property type="term" value="C:condensed nuclear chromosome"/>
    <property type="evidence" value="ECO:0007669"/>
    <property type="project" value="TreeGrafter"/>
</dbReference>
<feature type="coiled-coil region" evidence="19">
    <location>
        <begin position="622"/>
        <end position="663"/>
    </location>
</feature>
<evidence type="ECO:0000259" key="20">
    <source>
        <dbReference type="Pfam" id="PF13476"/>
    </source>
</evidence>
<dbReference type="PANTHER" id="PTHR18867">
    <property type="entry name" value="RAD50"/>
    <property type="match status" value="1"/>
</dbReference>
<keyword evidence="7" id="KW-0479">Metal-binding</keyword>
<evidence type="ECO:0000313" key="22">
    <source>
        <dbReference type="Proteomes" id="UP000186176"/>
    </source>
</evidence>
<evidence type="ECO:0000256" key="10">
    <source>
        <dbReference type="ARBA" id="ARBA00022801"/>
    </source>
</evidence>
<evidence type="ECO:0000256" key="14">
    <source>
        <dbReference type="ARBA" id="ARBA00023054"/>
    </source>
</evidence>
<keyword evidence="6" id="KW-0158">Chromosome</keyword>
<dbReference type="AlphaFoldDB" id="A0A1J4MNU0"/>
<organism evidence="21 22">
    <name type="scientific">Cryptosporidium ubiquitum</name>
    <dbReference type="NCBI Taxonomy" id="857276"/>
    <lineage>
        <taxon>Eukaryota</taxon>
        <taxon>Sar</taxon>
        <taxon>Alveolata</taxon>
        <taxon>Apicomplexa</taxon>
        <taxon>Conoidasida</taxon>
        <taxon>Coccidia</taxon>
        <taxon>Eucoccidiorida</taxon>
        <taxon>Eimeriorina</taxon>
        <taxon>Cryptosporidiidae</taxon>
        <taxon>Cryptosporidium</taxon>
    </lineage>
</organism>
<evidence type="ECO:0000256" key="17">
    <source>
        <dbReference type="ARBA" id="ARBA00023254"/>
    </source>
</evidence>
<dbReference type="InterPro" id="IPR038729">
    <property type="entry name" value="Rad50/SbcC_AAA"/>
</dbReference>
<dbReference type="GO" id="GO:0007004">
    <property type="term" value="P:telomere maintenance via telomerase"/>
    <property type="evidence" value="ECO:0007669"/>
    <property type="project" value="TreeGrafter"/>
</dbReference>
<accession>A0A1J4MNU0</accession>
<sequence>MSSLEKLIICGVRSFSPDRREGIAFEKPITLIVGQNGSGKTTIIECLKASISGELPPNSKSGQYFIHDPKLNGSAEVRAQIRLIFREHQNRKKIQVVRSFQLSHIKTRKIDSKVSGDLKPQFKVLESVLQTKDEESGQVTSISHKCADINTQVPILFGVSNSIIENVLFCHQEDSNWPLQDMVKVKKKFDELFGSTRYSKALEYITKLKSEYNKKIKDKALFNENLKQKIDFLEGIINKKNQCLLRKTEINKEMQILNSRLDSHIEIKQEMMVNVDKLDKLRTELASEWMLADSHIKEIGKMENDLLNSNYSKLKDEFEIDSILNLEKKEIQSLNSKIKNLQDEKNHIRNELEKFGTNNSIDEFNQRKRELIRKVTEIKKITTMKEILLFLENSLTILNGQLINYKELNWESIYETISKMELNKSDMISLITNLKEDLNFKIEEKKKMQESINNKKNEQIKVQRDLDIISQQIKEKTHLDNELHSLKLKIQKNKDNFNINEKPISTDYLNNIYNCTYNLGVINGEISILERIKSFDTFNNQFFEYDENTNSFNEMIEQRKIEYQSKKNETSNYWKEFEFMISNCEIKSDISMLEFNYKFLLEKLEKFPIDIEDQQLQLKSSLTQIEIELMIIDENIQRLELESQEITNKIQISELEIKNLENELCKKKECLNNFIKEIEQDFEFLFANRQNFEVPNKDISNKNLIQSLFAIQEEEANINNKIIKSNQIIEELNIVAKLNKEKKQHDSSKKNANAIINQIYSLLGICKSDYLTENDFDHYKEFIQESYLKKKNELDTLQIEIEKIQCELSKLKGEYKANDEWLNKFISDSKGYTSLEELSEKYLSGVFEQQTMSLCVKDMEKYHKSLQKALMKFHIDKMTEINRTIKELWNITYKGHDIDYIAIRSDVEENEENFVADSNQKSSRTPGTKSFNYRVVMIQNGIELDMKGRCSAGQRVLACIIIRLALAESFCANCGILALDEPTTNLDRFNIKGLAEALSYLIKFRKQQKNFQLIIITHDENFVRVMAQEQQCDHFFHVSKDEKGYSTIRQVDFH</sequence>
<dbReference type="GO" id="GO:0016887">
    <property type="term" value="F:ATP hydrolysis activity"/>
    <property type="evidence" value="ECO:0007669"/>
    <property type="project" value="InterPro"/>
</dbReference>
<dbReference type="GO" id="GO:0046872">
    <property type="term" value="F:metal ion binding"/>
    <property type="evidence" value="ECO:0007669"/>
    <property type="project" value="UniProtKB-KW"/>
</dbReference>
<dbReference type="OrthoDB" id="18797at2759"/>
<evidence type="ECO:0000256" key="15">
    <source>
        <dbReference type="ARBA" id="ARBA00023204"/>
    </source>
</evidence>
<keyword evidence="12" id="KW-0067">ATP-binding</keyword>
<gene>
    <name evidence="21" type="ORF">cubi_00237</name>
</gene>
<dbReference type="Pfam" id="PF13476">
    <property type="entry name" value="AAA_23"/>
    <property type="match status" value="1"/>
</dbReference>
<dbReference type="Proteomes" id="UP000186176">
    <property type="component" value="Unassembled WGS sequence"/>
</dbReference>
<dbReference type="GeneID" id="39977030"/>
<evidence type="ECO:0000256" key="4">
    <source>
        <dbReference type="ARBA" id="ARBA00009439"/>
    </source>
</evidence>
<dbReference type="VEuPathDB" id="CryptoDB:cubi_00237"/>
<keyword evidence="14 19" id="KW-0175">Coiled coil</keyword>
<evidence type="ECO:0000256" key="13">
    <source>
        <dbReference type="ARBA" id="ARBA00022842"/>
    </source>
</evidence>
<keyword evidence="11" id="KW-0862">Zinc</keyword>
<dbReference type="RefSeq" id="XP_028875830.1">
    <property type="nucleotide sequence ID" value="XM_029017251.1"/>
</dbReference>
<comment type="subcellular location">
    <subcellularLocation>
        <location evidence="3">Chromosome</location>
    </subcellularLocation>
    <subcellularLocation>
        <location evidence="2">Nucleus</location>
    </subcellularLocation>
</comment>
<keyword evidence="8" id="KW-0547">Nucleotide-binding</keyword>
<evidence type="ECO:0000256" key="18">
    <source>
        <dbReference type="ARBA" id="ARBA00049360"/>
    </source>
</evidence>
<comment type="similarity">
    <text evidence="4">Belongs to the SMC family. RAD50 subfamily.</text>
</comment>
<comment type="caution">
    <text evidence="21">The sequence shown here is derived from an EMBL/GenBank/DDBJ whole genome shotgun (WGS) entry which is preliminary data.</text>
</comment>
<evidence type="ECO:0000256" key="3">
    <source>
        <dbReference type="ARBA" id="ARBA00004286"/>
    </source>
</evidence>
<evidence type="ECO:0000256" key="11">
    <source>
        <dbReference type="ARBA" id="ARBA00022833"/>
    </source>
</evidence>
<dbReference type="GO" id="GO:0005524">
    <property type="term" value="F:ATP binding"/>
    <property type="evidence" value="ECO:0007669"/>
    <property type="project" value="UniProtKB-KW"/>
</dbReference>
<dbReference type="GO" id="GO:0043047">
    <property type="term" value="F:single-stranded telomeric DNA binding"/>
    <property type="evidence" value="ECO:0007669"/>
    <property type="project" value="TreeGrafter"/>
</dbReference>
<dbReference type="GO" id="GO:0003691">
    <property type="term" value="F:double-stranded telomeric DNA binding"/>
    <property type="evidence" value="ECO:0007669"/>
    <property type="project" value="TreeGrafter"/>
</dbReference>
<keyword evidence="10" id="KW-0378">Hydrolase</keyword>
<evidence type="ECO:0000256" key="8">
    <source>
        <dbReference type="ARBA" id="ARBA00022741"/>
    </source>
</evidence>
<protein>
    <recommendedName>
        <fullName evidence="5">DNA repair protein RAD50</fullName>
    </recommendedName>
</protein>
<evidence type="ECO:0000256" key="6">
    <source>
        <dbReference type="ARBA" id="ARBA00022454"/>
    </source>
</evidence>
<dbReference type="GO" id="GO:0051880">
    <property type="term" value="F:G-quadruplex DNA binding"/>
    <property type="evidence" value="ECO:0007669"/>
    <property type="project" value="TreeGrafter"/>
</dbReference>
<evidence type="ECO:0000256" key="19">
    <source>
        <dbReference type="SAM" id="Coils"/>
    </source>
</evidence>
<evidence type="ECO:0000256" key="2">
    <source>
        <dbReference type="ARBA" id="ARBA00004123"/>
    </source>
</evidence>
<evidence type="ECO:0000256" key="9">
    <source>
        <dbReference type="ARBA" id="ARBA00022763"/>
    </source>
</evidence>
<proteinExistence type="inferred from homology"/>
<keyword evidence="13" id="KW-0460">Magnesium</keyword>
<dbReference type="GO" id="GO:0006302">
    <property type="term" value="P:double-strand break repair"/>
    <property type="evidence" value="ECO:0007669"/>
    <property type="project" value="InterPro"/>
</dbReference>
<keyword evidence="17" id="KW-0469">Meiosis</keyword>
<evidence type="ECO:0000256" key="7">
    <source>
        <dbReference type="ARBA" id="ARBA00022723"/>
    </source>
</evidence>
<keyword evidence="22" id="KW-1185">Reference proteome</keyword>
<feature type="coiled-coil region" evidence="19">
    <location>
        <begin position="431"/>
        <end position="458"/>
    </location>
</feature>
<feature type="coiled-coil region" evidence="19">
    <location>
        <begin position="780"/>
        <end position="814"/>
    </location>
</feature>
<keyword evidence="9" id="KW-0227">DNA damage</keyword>
<evidence type="ECO:0000313" key="21">
    <source>
        <dbReference type="EMBL" id="OII74684.1"/>
    </source>
</evidence>
<dbReference type="GO" id="GO:0000722">
    <property type="term" value="P:telomere maintenance via recombination"/>
    <property type="evidence" value="ECO:0007669"/>
    <property type="project" value="TreeGrafter"/>
</dbReference>
<evidence type="ECO:0000256" key="5">
    <source>
        <dbReference type="ARBA" id="ARBA00017893"/>
    </source>
</evidence>
<keyword evidence="16" id="KW-0539">Nucleus</keyword>
<evidence type="ECO:0000256" key="12">
    <source>
        <dbReference type="ARBA" id="ARBA00022840"/>
    </source>
</evidence>
<keyword evidence="15" id="KW-0234">DNA repair</keyword>
<dbReference type="SUPFAM" id="SSF52540">
    <property type="entry name" value="P-loop containing nucleoside triphosphate hydrolases"/>
    <property type="match status" value="2"/>
</dbReference>
<dbReference type="EMBL" id="LRBP01000009">
    <property type="protein sequence ID" value="OII74684.1"/>
    <property type="molecule type" value="Genomic_DNA"/>
</dbReference>
<dbReference type="GO" id="GO:0070192">
    <property type="term" value="P:chromosome organization involved in meiotic cell cycle"/>
    <property type="evidence" value="ECO:0007669"/>
    <property type="project" value="TreeGrafter"/>
</dbReference>
<dbReference type="InterPro" id="IPR027417">
    <property type="entry name" value="P-loop_NTPase"/>
</dbReference>
<comment type="catalytic activity">
    <reaction evidence="18">
        <text>ATP + H2O = ADP + phosphate + H(+)</text>
        <dbReference type="Rhea" id="RHEA:13065"/>
        <dbReference type="ChEBI" id="CHEBI:15377"/>
        <dbReference type="ChEBI" id="CHEBI:15378"/>
        <dbReference type="ChEBI" id="CHEBI:30616"/>
        <dbReference type="ChEBI" id="CHEBI:43474"/>
        <dbReference type="ChEBI" id="CHEBI:456216"/>
    </reaction>
</comment>
<evidence type="ECO:0000256" key="1">
    <source>
        <dbReference type="ARBA" id="ARBA00001947"/>
    </source>
</evidence>
<feature type="domain" description="Rad50/SbcC-type AAA" evidence="20">
    <location>
        <begin position="6"/>
        <end position="259"/>
    </location>
</feature>
<dbReference type="FunFam" id="3.40.50.300:FF:000593">
    <property type="entry name" value="DNA repair protein RAD50"/>
    <property type="match status" value="1"/>
</dbReference>
<dbReference type="PANTHER" id="PTHR18867:SF12">
    <property type="entry name" value="DNA REPAIR PROTEIN RAD50"/>
    <property type="match status" value="1"/>
</dbReference>
<evidence type="ECO:0000256" key="16">
    <source>
        <dbReference type="ARBA" id="ARBA00023242"/>
    </source>
</evidence>
<comment type="cofactor">
    <cofactor evidence="1">
        <name>Zn(2+)</name>
        <dbReference type="ChEBI" id="CHEBI:29105"/>
    </cofactor>
</comment>
<dbReference type="GO" id="GO:0030870">
    <property type="term" value="C:Mre11 complex"/>
    <property type="evidence" value="ECO:0007669"/>
    <property type="project" value="UniProtKB-ARBA"/>
</dbReference>
<name>A0A1J4MNU0_9CRYT</name>
<reference evidence="21 22" key="1">
    <citation type="submission" date="2016-10" db="EMBL/GenBank/DDBJ databases">
        <title>Reductive evolution of mitochondrial metabolism and differential evolution of invasion-related proteins in Cryptosporidium.</title>
        <authorList>
            <person name="Liu S."/>
            <person name="Roellig D.M."/>
            <person name="Guo Y."/>
            <person name="Li N."/>
            <person name="Frace M.A."/>
            <person name="Tang K."/>
            <person name="Zhang L."/>
            <person name="Feng Y."/>
            <person name="Xiao L."/>
        </authorList>
    </citation>
    <scope>NUCLEOTIDE SEQUENCE [LARGE SCALE GENOMIC DNA]</scope>
    <source>
        <strain evidence="21">39726</strain>
    </source>
</reference>